<protein>
    <submittedName>
        <fullName evidence="1">Uncharacterized protein</fullName>
    </submittedName>
</protein>
<dbReference type="RefSeq" id="WP_208110869.1">
    <property type="nucleotide sequence ID" value="NZ_SNZF01000058.1"/>
</dbReference>
<comment type="caution">
    <text evidence="1">The sequence shown here is derived from an EMBL/GenBank/DDBJ whole genome shotgun (WGS) entry which is preliminary data.</text>
</comment>
<dbReference type="Proteomes" id="UP000294958">
    <property type="component" value="Unassembled WGS sequence"/>
</dbReference>
<proteinExistence type="predicted"/>
<evidence type="ECO:0000313" key="2">
    <source>
        <dbReference type="Proteomes" id="UP000294958"/>
    </source>
</evidence>
<dbReference type="Gene3D" id="1.10.530.10">
    <property type="match status" value="1"/>
</dbReference>
<dbReference type="AlphaFoldDB" id="A0A4R6Y4L4"/>
<name>A0A4R6Y4L4_9HYPH</name>
<evidence type="ECO:0000313" key="1">
    <source>
        <dbReference type="EMBL" id="TDR28824.1"/>
    </source>
</evidence>
<organism evidence="1 2">
    <name type="scientific">Aquamicrobium defluvii</name>
    <dbReference type="NCBI Taxonomy" id="69279"/>
    <lineage>
        <taxon>Bacteria</taxon>
        <taxon>Pseudomonadati</taxon>
        <taxon>Pseudomonadota</taxon>
        <taxon>Alphaproteobacteria</taxon>
        <taxon>Hyphomicrobiales</taxon>
        <taxon>Phyllobacteriaceae</taxon>
        <taxon>Aquamicrobium</taxon>
    </lineage>
</organism>
<dbReference type="EMBL" id="SNZF01000058">
    <property type="protein sequence ID" value="TDR28824.1"/>
    <property type="molecule type" value="Genomic_DNA"/>
</dbReference>
<sequence>MTLDEVDALQSKMLRYPDNSWNSSAVGRYQIVRTTLRDLRKELGLTGKERFDEKTQDRLAMALLERRGLSKWRAGTMSDTQFLNSLAQEWASLPTSKGKGHYKGQRAAATPRQVLKALHG</sequence>
<accession>A0A4R6Y4L4</accession>
<dbReference type="InterPro" id="IPR023346">
    <property type="entry name" value="Lysozyme-like_dom_sf"/>
</dbReference>
<dbReference type="SUPFAM" id="SSF53955">
    <property type="entry name" value="Lysozyme-like"/>
    <property type="match status" value="1"/>
</dbReference>
<keyword evidence="2" id="KW-1185">Reference proteome</keyword>
<gene>
    <name evidence="1" type="ORF">DES43_1582</name>
</gene>
<reference evidence="1 2" key="1">
    <citation type="submission" date="2019-03" db="EMBL/GenBank/DDBJ databases">
        <title>Genomic Encyclopedia of Type Strains, Phase IV (KMG-IV): sequencing the most valuable type-strain genomes for metagenomic binning, comparative biology and taxonomic classification.</title>
        <authorList>
            <person name="Goeker M."/>
        </authorList>
    </citation>
    <scope>NUCLEOTIDE SEQUENCE [LARGE SCALE GENOMIC DNA]</scope>
    <source>
        <strain evidence="1 2">DSM 11603</strain>
    </source>
</reference>